<evidence type="ECO:0000259" key="4">
    <source>
        <dbReference type="SMART" id="SM00382"/>
    </source>
</evidence>
<comment type="similarity">
    <text evidence="1">Belongs to the CbxX/CfxQ family.</text>
</comment>
<dbReference type="CDD" id="cd00009">
    <property type="entry name" value="AAA"/>
    <property type="match status" value="1"/>
</dbReference>
<keyword evidence="2" id="KW-0547">Nucleotide-binding</keyword>
<accession>A0ABW5W7L0</accession>
<dbReference type="Pfam" id="PF17866">
    <property type="entry name" value="AAA_lid_6"/>
    <property type="match status" value="1"/>
</dbReference>
<evidence type="ECO:0000256" key="1">
    <source>
        <dbReference type="ARBA" id="ARBA00010378"/>
    </source>
</evidence>
<name>A0ABW5W7L0_9PSEU</name>
<dbReference type="PRINTS" id="PR00819">
    <property type="entry name" value="CBXCFQXSUPER"/>
</dbReference>
<keyword evidence="6" id="KW-1185">Reference proteome</keyword>
<evidence type="ECO:0000313" key="6">
    <source>
        <dbReference type="Proteomes" id="UP001597478"/>
    </source>
</evidence>
<keyword evidence="3" id="KW-0067">ATP-binding</keyword>
<sequence length="291" mass="31102">MTAPADVLGASGPLDVLLAELDGMVGLRGVKAEVRSLADELQVNAWRSRAGLATGAVSHHLVFAGAPGTGKTTVARMYGTLLRELGVLPGGEFREVSRRDLVGQYIGHTAEKTAGVFEQALGGALFIDEAYTLSRQAGSGGDFGQETIDTLVKLMEDQRDRIAVIVAGYTEEMRQFLCANPGLSSRFAKVVSFEDYTPDDLVGIVGRMVAAGDYELDPASAPALADHFRRVARAPGFGNARDARRLFEAMRKAQSGRLRRLGRIPDAAELRRLRSEDVLAAIACSARGVAE</sequence>
<dbReference type="RefSeq" id="WP_377391900.1">
    <property type="nucleotide sequence ID" value="NZ_JBHSAN010000027.1"/>
</dbReference>
<proteinExistence type="inferred from homology"/>
<evidence type="ECO:0000256" key="3">
    <source>
        <dbReference type="ARBA" id="ARBA00022840"/>
    </source>
</evidence>
<gene>
    <name evidence="5" type="ORF">ACFS2C_10325</name>
</gene>
<dbReference type="InterPro" id="IPR027417">
    <property type="entry name" value="P-loop_NTPase"/>
</dbReference>
<evidence type="ECO:0000256" key="2">
    <source>
        <dbReference type="ARBA" id="ARBA00022741"/>
    </source>
</evidence>
<evidence type="ECO:0000313" key="5">
    <source>
        <dbReference type="EMBL" id="MFD2799787.1"/>
    </source>
</evidence>
<dbReference type="EMBL" id="JBHUOF010000012">
    <property type="protein sequence ID" value="MFD2799787.1"/>
    <property type="molecule type" value="Genomic_DNA"/>
</dbReference>
<dbReference type="SMART" id="SM00382">
    <property type="entry name" value="AAA"/>
    <property type="match status" value="1"/>
</dbReference>
<comment type="caution">
    <text evidence="5">The sequence shown here is derived from an EMBL/GenBank/DDBJ whole genome shotgun (WGS) entry which is preliminary data.</text>
</comment>
<dbReference type="InterPro" id="IPR041627">
    <property type="entry name" value="AAA_lid_6"/>
</dbReference>
<feature type="domain" description="AAA+ ATPase" evidence="4">
    <location>
        <begin position="57"/>
        <end position="177"/>
    </location>
</feature>
<dbReference type="PANTHER" id="PTHR43392">
    <property type="entry name" value="AAA-TYPE ATPASE FAMILY PROTEIN / ANKYRIN REPEAT FAMILY PROTEIN"/>
    <property type="match status" value="1"/>
</dbReference>
<dbReference type="Pfam" id="PF00004">
    <property type="entry name" value="AAA"/>
    <property type="match status" value="1"/>
</dbReference>
<dbReference type="Gene3D" id="1.10.8.60">
    <property type="match status" value="1"/>
</dbReference>
<dbReference type="PANTHER" id="PTHR43392:SF2">
    <property type="entry name" value="AAA-TYPE ATPASE FAMILY PROTEIN _ ANKYRIN REPEAT FAMILY PROTEIN"/>
    <property type="match status" value="1"/>
</dbReference>
<dbReference type="InterPro" id="IPR003959">
    <property type="entry name" value="ATPase_AAA_core"/>
</dbReference>
<dbReference type="SUPFAM" id="SSF52540">
    <property type="entry name" value="P-loop containing nucleoside triphosphate hydrolases"/>
    <property type="match status" value="1"/>
</dbReference>
<dbReference type="InterPro" id="IPR050773">
    <property type="entry name" value="CbxX/CfxQ_RuBisCO_ESX"/>
</dbReference>
<protein>
    <submittedName>
        <fullName evidence="5">AAA family ATPase</fullName>
    </submittedName>
</protein>
<organism evidence="5 6">
    <name type="scientific">Prauserella oleivorans</name>
    <dbReference type="NCBI Taxonomy" id="1478153"/>
    <lineage>
        <taxon>Bacteria</taxon>
        <taxon>Bacillati</taxon>
        <taxon>Actinomycetota</taxon>
        <taxon>Actinomycetes</taxon>
        <taxon>Pseudonocardiales</taxon>
        <taxon>Pseudonocardiaceae</taxon>
        <taxon>Prauserella</taxon>
    </lineage>
</organism>
<dbReference type="InterPro" id="IPR003593">
    <property type="entry name" value="AAA+_ATPase"/>
</dbReference>
<dbReference type="Gene3D" id="3.40.50.300">
    <property type="entry name" value="P-loop containing nucleotide triphosphate hydrolases"/>
    <property type="match status" value="1"/>
</dbReference>
<reference evidence="6" key="1">
    <citation type="journal article" date="2019" name="Int. J. Syst. Evol. Microbiol.">
        <title>The Global Catalogue of Microorganisms (GCM) 10K type strain sequencing project: providing services to taxonomists for standard genome sequencing and annotation.</title>
        <authorList>
            <consortium name="The Broad Institute Genomics Platform"/>
            <consortium name="The Broad Institute Genome Sequencing Center for Infectious Disease"/>
            <person name="Wu L."/>
            <person name="Ma J."/>
        </authorList>
    </citation>
    <scope>NUCLEOTIDE SEQUENCE [LARGE SCALE GENOMIC DNA]</scope>
    <source>
        <strain evidence="6">IBRC-M 10906</strain>
    </source>
</reference>
<dbReference type="Proteomes" id="UP001597478">
    <property type="component" value="Unassembled WGS sequence"/>
</dbReference>
<dbReference type="InterPro" id="IPR000641">
    <property type="entry name" value="CbxX/CfxQ"/>
</dbReference>